<dbReference type="OrthoDB" id="204385at2157"/>
<dbReference type="InterPro" id="IPR006311">
    <property type="entry name" value="TAT_signal"/>
</dbReference>
<dbReference type="Proteomes" id="UP000282322">
    <property type="component" value="Unassembled WGS sequence"/>
</dbReference>
<comment type="caution">
    <text evidence="2">The sequence shown here is derived from an EMBL/GenBank/DDBJ whole genome shotgun (WGS) entry which is preliminary data.</text>
</comment>
<feature type="region of interest" description="Disordered" evidence="1">
    <location>
        <begin position="411"/>
        <end position="441"/>
    </location>
</feature>
<reference evidence="2 3" key="1">
    <citation type="submission" date="2018-11" db="EMBL/GenBank/DDBJ databases">
        <title>Taxonoimc description of Halomarina strain SPP-AMP-1.</title>
        <authorList>
            <person name="Pal Y."/>
            <person name="Srinivasana K."/>
            <person name="Verma A."/>
            <person name="Kumar P."/>
        </authorList>
    </citation>
    <scope>NUCLEOTIDE SEQUENCE [LARGE SCALE GENOMIC DNA]</scope>
    <source>
        <strain evidence="2 3">SPP-AMP-1</strain>
    </source>
</reference>
<protein>
    <submittedName>
        <fullName evidence="2">Uncharacterized protein</fullName>
    </submittedName>
</protein>
<keyword evidence="3" id="KW-1185">Reference proteome</keyword>
<dbReference type="AlphaFoldDB" id="A0A3P3R6U6"/>
<accession>A0A3P3R6U6</accession>
<organism evidence="2 3">
    <name type="scientific">Halocatena pleomorpha</name>
    <dbReference type="NCBI Taxonomy" id="1785090"/>
    <lineage>
        <taxon>Archaea</taxon>
        <taxon>Methanobacteriati</taxon>
        <taxon>Methanobacteriota</taxon>
        <taxon>Stenosarchaea group</taxon>
        <taxon>Halobacteria</taxon>
        <taxon>Halobacteriales</taxon>
        <taxon>Natronomonadaceae</taxon>
        <taxon>Halocatena</taxon>
    </lineage>
</organism>
<dbReference type="EMBL" id="RRCH01000029">
    <property type="protein sequence ID" value="RRJ29166.1"/>
    <property type="molecule type" value="Genomic_DNA"/>
</dbReference>
<proteinExistence type="predicted"/>
<name>A0A3P3R6U6_9EURY</name>
<evidence type="ECO:0000313" key="2">
    <source>
        <dbReference type="EMBL" id="RRJ29166.1"/>
    </source>
</evidence>
<feature type="region of interest" description="Disordered" evidence="1">
    <location>
        <begin position="1"/>
        <end position="26"/>
    </location>
</feature>
<feature type="compositionally biased region" description="Basic and acidic residues" evidence="1">
    <location>
        <begin position="1"/>
        <end position="17"/>
    </location>
</feature>
<evidence type="ECO:0000313" key="3">
    <source>
        <dbReference type="Proteomes" id="UP000282322"/>
    </source>
</evidence>
<dbReference type="RefSeq" id="WP_124955654.1">
    <property type="nucleotide sequence ID" value="NZ_RRCH01000029.1"/>
</dbReference>
<sequence>MPDEHIAEESPDQREEESNTTQPLTNRRTWLKGLAVSGIGLAGAGGLASISTAQDGEIPAPFCGDAVEGPSDPPGQAGQCIDCVRDVCTNEPIAVALFTDLSGNCFTLAAEEIPDNAEYITLKAGQYCFRGEVPADPSGDVTWCIEQADGQPPMLPEISNATLYTCGDENPPAVDNVTASCDEVVITTSNIPNGDTLDVTVDFADGTSQTDEDVPVQNNQATVPLPGESNPINVRVVYQDNLILFDAGVMADPPCEDEPAVTDVDVTCAQITIQTANIDAGEELDVTVFFTDDSSEPFTPAVDANGVAEVGLPGDRDPERLVVEYQGQVLFDQLVAASDAPCTAPPECPPGLNIKFKFKNGMWCPLRHDGGNAVDPSVFSVEGDRKQVTICGPFPFAVSYATRKKRDDDCRYKKDEKKGRKKGKKKDDKRHGRKRADCKKQEPVLAEPVNSGFCATIPNQRDGKRKKSKICWFRLFCPENNGNNDVME</sequence>
<dbReference type="PROSITE" id="PS51318">
    <property type="entry name" value="TAT"/>
    <property type="match status" value="1"/>
</dbReference>
<evidence type="ECO:0000256" key="1">
    <source>
        <dbReference type="SAM" id="MobiDB-lite"/>
    </source>
</evidence>
<gene>
    <name evidence="2" type="ORF">EIK79_13590</name>
</gene>